<keyword evidence="3" id="KW-1185">Reference proteome</keyword>
<protein>
    <recommendedName>
        <fullName evidence="1">N-acetyltransferase domain-containing protein</fullName>
    </recommendedName>
</protein>
<dbReference type="CDD" id="cd04301">
    <property type="entry name" value="NAT_SF"/>
    <property type="match status" value="1"/>
</dbReference>
<dbReference type="Proteomes" id="UP000655044">
    <property type="component" value="Unassembled WGS sequence"/>
</dbReference>
<evidence type="ECO:0000313" key="3">
    <source>
        <dbReference type="Proteomes" id="UP000655044"/>
    </source>
</evidence>
<dbReference type="GO" id="GO:0016747">
    <property type="term" value="F:acyltransferase activity, transferring groups other than amino-acyl groups"/>
    <property type="evidence" value="ECO:0007669"/>
    <property type="project" value="InterPro"/>
</dbReference>
<reference evidence="2" key="1">
    <citation type="submission" date="2021-01" db="EMBL/GenBank/DDBJ databases">
        <title>Whole genome shotgun sequence of Planobispora rosea NBRC 15558.</title>
        <authorList>
            <person name="Komaki H."/>
            <person name="Tamura T."/>
        </authorList>
    </citation>
    <scope>NUCLEOTIDE SEQUENCE</scope>
    <source>
        <strain evidence="2">NBRC 15558</strain>
    </source>
</reference>
<proteinExistence type="predicted"/>
<evidence type="ECO:0000259" key="1">
    <source>
        <dbReference type="PROSITE" id="PS51186"/>
    </source>
</evidence>
<sequence length="219" mass="24193">MPNGVCLVFFHNCRADAYAPLAAAMAPHSGRPLRVVVDESDDLSPLMGAGFVLERRENRYVVPTGPGSAPVPSGFALVTADRVPEPELRELDDELRQDVPGSEGWKWDEQGFRKETYESSQYDPATYLVAVDGSTGRYVGIARIWIRPRGPRLGMIAVTRAHRRRGLARAMLSQVFGILHGRGLMEVSTEIDGTNLASMALLTRFGARRTGSDLWLVRR</sequence>
<gene>
    <name evidence="2" type="ORF">Pro02_77710</name>
</gene>
<dbReference type="SUPFAM" id="SSF55729">
    <property type="entry name" value="Acyl-CoA N-acyltransferases (Nat)"/>
    <property type="match status" value="1"/>
</dbReference>
<feature type="domain" description="N-acetyltransferase" evidence="1">
    <location>
        <begin position="86"/>
        <end position="219"/>
    </location>
</feature>
<dbReference type="Pfam" id="PF00583">
    <property type="entry name" value="Acetyltransf_1"/>
    <property type="match status" value="1"/>
</dbReference>
<accession>A0A8J3S8K8</accession>
<comment type="caution">
    <text evidence="2">The sequence shown here is derived from an EMBL/GenBank/DDBJ whole genome shotgun (WGS) entry which is preliminary data.</text>
</comment>
<evidence type="ECO:0000313" key="2">
    <source>
        <dbReference type="EMBL" id="GIH89363.1"/>
    </source>
</evidence>
<dbReference type="EMBL" id="BOOI01000174">
    <property type="protein sequence ID" value="GIH89363.1"/>
    <property type="molecule type" value="Genomic_DNA"/>
</dbReference>
<name>A0A8J3S8K8_PLARO</name>
<organism evidence="2 3">
    <name type="scientific">Planobispora rosea</name>
    <dbReference type="NCBI Taxonomy" id="35762"/>
    <lineage>
        <taxon>Bacteria</taxon>
        <taxon>Bacillati</taxon>
        <taxon>Actinomycetota</taxon>
        <taxon>Actinomycetes</taxon>
        <taxon>Streptosporangiales</taxon>
        <taxon>Streptosporangiaceae</taxon>
        <taxon>Planobispora</taxon>
    </lineage>
</organism>
<dbReference type="AlphaFoldDB" id="A0A8J3S8K8"/>
<dbReference type="Gene3D" id="3.40.630.30">
    <property type="match status" value="1"/>
</dbReference>
<dbReference type="InterPro" id="IPR000182">
    <property type="entry name" value="GNAT_dom"/>
</dbReference>
<dbReference type="InterPro" id="IPR016181">
    <property type="entry name" value="Acyl_CoA_acyltransferase"/>
</dbReference>
<dbReference type="PROSITE" id="PS51186">
    <property type="entry name" value="GNAT"/>
    <property type="match status" value="1"/>
</dbReference>